<comment type="subcellular location">
    <subcellularLocation>
        <location evidence="1">Membrane</location>
        <topology evidence="1">Multi-pass membrane protein</topology>
    </subcellularLocation>
</comment>
<keyword evidence="5 7" id="KW-0472">Membrane</keyword>
<dbReference type="GO" id="GO:0006897">
    <property type="term" value="P:endocytosis"/>
    <property type="evidence" value="ECO:0007669"/>
    <property type="project" value="TreeGrafter"/>
</dbReference>
<evidence type="ECO:0000256" key="6">
    <source>
        <dbReference type="ARBA" id="ARBA00023180"/>
    </source>
</evidence>
<evidence type="ECO:0000256" key="2">
    <source>
        <dbReference type="ARBA" id="ARBA00005585"/>
    </source>
</evidence>
<comment type="similarity">
    <text evidence="2">Belongs to the patched family.</text>
</comment>
<evidence type="ECO:0000256" key="7">
    <source>
        <dbReference type="SAM" id="Phobius"/>
    </source>
</evidence>
<feature type="transmembrane region" description="Helical" evidence="7">
    <location>
        <begin position="249"/>
        <end position="268"/>
    </location>
</feature>
<dbReference type="Gene3D" id="1.20.1640.10">
    <property type="entry name" value="Multidrug efflux transporter AcrB transmembrane domain"/>
    <property type="match status" value="2"/>
</dbReference>
<evidence type="ECO:0000256" key="5">
    <source>
        <dbReference type="ARBA" id="ARBA00023136"/>
    </source>
</evidence>
<protein>
    <submittedName>
        <fullName evidence="11">SSD domain-containing protein</fullName>
    </submittedName>
</protein>
<feature type="domain" description="SSD" evidence="8">
    <location>
        <begin position="247"/>
        <end position="413"/>
    </location>
</feature>
<evidence type="ECO:0000256" key="3">
    <source>
        <dbReference type="ARBA" id="ARBA00022692"/>
    </source>
</evidence>
<dbReference type="SUPFAM" id="SSF82866">
    <property type="entry name" value="Multidrug efflux transporter AcrB transmembrane domain"/>
    <property type="match status" value="2"/>
</dbReference>
<reference evidence="11" key="1">
    <citation type="submission" date="2017-02" db="UniProtKB">
        <authorList>
            <consortium name="WormBaseParasite"/>
        </authorList>
    </citation>
    <scope>IDENTIFICATION</scope>
</reference>
<dbReference type="Proteomes" id="UP000276776">
    <property type="component" value="Unassembled WGS sequence"/>
</dbReference>
<accession>A0A0N5DB02</accession>
<dbReference type="PANTHER" id="PTHR10796:SF104">
    <property type="entry name" value="SSD DOMAIN-CONTAINING PROTEIN"/>
    <property type="match status" value="1"/>
</dbReference>
<feature type="transmembrane region" description="Helical" evidence="7">
    <location>
        <begin position="27"/>
        <end position="47"/>
    </location>
</feature>
<name>A0A0N5DB02_THECL</name>
<evidence type="ECO:0000256" key="4">
    <source>
        <dbReference type="ARBA" id="ARBA00022989"/>
    </source>
</evidence>
<dbReference type="GO" id="GO:0005886">
    <property type="term" value="C:plasma membrane"/>
    <property type="evidence" value="ECO:0007669"/>
    <property type="project" value="TreeGrafter"/>
</dbReference>
<dbReference type="WBParaSite" id="TCLT_0001036401-mRNA-1">
    <property type="protein sequence ID" value="TCLT_0001036401-mRNA-1"/>
    <property type="gene ID" value="TCLT_0001036401"/>
</dbReference>
<feature type="transmembrane region" description="Helical" evidence="7">
    <location>
        <begin position="319"/>
        <end position="339"/>
    </location>
</feature>
<dbReference type="InterPro" id="IPR000731">
    <property type="entry name" value="SSD"/>
</dbReference>
<dbReference type="EMBL" id="UYYF01005070">
    <property type="protein sequence ID" value="VDN08041.1"/>
    <property type="molecule type" value="Genomic_DNA"/>
</dbReference>
<keyword evidence="3 7" id="KW-0812">Transmembrane</keyword>
<evidence type="ECO:0000313" key="11">
    <source>
        <dbReference type="WBParaSite" id="TCLT_0001036401-mRNA-1"/>
    </source>
</evidence>
<dbReference type="PROSITE" id="PS50156">
    <property type="entry name" value="SSD"/>
    <property type="match status" value="1"/>
</dbReference>
<dbReference type="OMA" id="HTPFVDQ"/>
<reference evidence="9 10" key="2">
    <citation type="submission" date="2018-11" db="EMBL/GenBank/DDBJ databases">
        <authorList>
            <consortium name="Pathogen Informatics"/>
        </authorList>
    </citation>
    <scope>NUCLEOTIDE SEQUENCE [LARGE SCALE GENOMIC DNA]</scope>
</reference>
<evidence type="ECO:0000313" key="10">
    <source>
        <dbReference type="Proteomes" id="UP000276776"/>
    </source>
</evidence>
<feature type="transmembrane region" description="Helical" evidence="7">
    <location>
        <begin position="461"/>
        <end position="482"/>
    </location>
</feature>
<evidence type="ECO:0000313" key="9">
    <source>
        <dbReference type="EMBL" id="VDN08041.1"/>
    </source>
</evidence>
<feature type="transmembrane region" description="Helical" evidence="7">
    <location>
        <begin position="388"/>
        <end position="413"/>
    </location>
</feature>
<dbReference type="InterPro" id="IPR003392">
    <property type="entry name" value="PTHD_SSD"/>
</dbReference>
<organism evidence="11">
    <name type="scientific">Thelazia callipaeda</name>
    <name type="common">Oriental eyeworm</name>
    <name type="synonym">Parasitic nematode</name>
    <dbReference type="NCBI Taxonomy" id="103827"/>
    <lineage>
        <taxon>Eukaryota</taxon>
        <taxon>Metazoa</taxon>
        <taxon>Ecdysozoa</taxon>
        <taxon>Nematoda</taxon>
        <taxon>Chromadorea</taxon>
        <taxon>Rhabditida</taxon>
        <taxon>Spirurina</taxon>
        <taxon>Spiruromorpha</taxon>
        <taxon>Thelazioidea</taxon>
        <taxon>Thelaziidae</taxon>
        <taxon>Thelazia</taxon>
    </lineage>
</organism>
<dbReference type="AlphaFoldDB" id="A0A0N5DB02"/>
<dbReference type="OrthoDB" id="6510177at2759"/>
<dbReference type="GO" id="GO:0030659">
    <property type="term" value="C:cytoplasmic vesicle membrane"/>
    <property type="evidence" value="ECO:0007669"/>
    <property type="project" value="TreeGrafter"/>
</dbReference>
<proteinExistence type="inferred from homology"/>
<feature type="transmembrane region" description="Helical" evidence="7">
    <location>
        <begin position="360"/>
        <end position="382"/>
    </location>
</feature>
<evidence type="ECO:0000256" key="1">
    <source>
        <dbReference type="ARBA" id="ARBA00004141"/>
    </source>
</evidence>
<dbReference type="PANTHER" id="PTHR10796">
    <property type="entry name" value="PATCHED-RELATED"/>
    <property type="match status" value="1"/>
</dbReference>
<dbReference type="GO" id="GO:0018996">
    <property type="term" value="P:molting cycle, collagen and cuticulin-based cuticle"/>
    <property type="evidence" value="ECO:0007669"/>
    <property type="project" value="TreeGrafter"/>
</dbReference>
<feature type="transmembrane region" description="Helical" evidence="7">
    <location>
        <begin position="693"/>
        <end position="713"/>
    </location>
</feature>
<dbReference type="Pfam" id="PF02460">
    <property type="entry name" value="Patched"/>
    <property type="match status" value="1"/>
</dbReference>
<feature type="transmembrane region" description="Helical" evidence="7">
    <location>
        <begin position="719"/>
        <end position="736"/>
    </location>
</feature>
<evidence type="ECO:0000259" key="8">
    <source>
        <dbReference type="PROSITE" id="PS50156"/>
    </source>
</evidence>
<feature type="transmembrane region" description="Helical" evidence="7">
    <location>
        <begin position="289"/>
        <end position="313"/>
    </location>
</feature>
<sequence>MTLTDGLEKIIARNFCNLGTFIGNNSVQVIIVMLTASFLMSLGIFRLHEVNNVRMQYSPKNAPSRIEHDIAMEFLRQNGILDPAYMLIEANDHGSLLRNKYRKALMQFVRQAQTNVTVQHKGQIYSYNDLCEPFCEINTGFIAFLQLYDQANEMTHTYPNINLFGSQIFIGNNAYGVTLEEGTNVIRAFTTAVFQLFVSAPEQPILHKWQKAVIKFSQKKEFALLNIILTSDSLVSAEVRRMGTETAPLLIGSVFAVILFVVINSFRANQIISTEFRGNAVRSKPFESFIGSIIPLLSILISTGMLSACGLGYQSIVVASYFLGLSVGVDDLFIILRAWDRSNTEISVPERLSKTLEDAGPSITISSLTNALSFGIGIFSSTPAICTFSIYSCSVVLVCYIYQLVLFSAVLALSGYREQKNHHSILWSTKIDPNIRSELVEKMHSFQVWIIKSWSYAITQWFTRVIIIIIMAFYYYVSFLGIRRLEAKILLDKMALPDSYLHNFQHIIESTLRTMQPITVFVMNPGNLSNLERIKSLVWEFEHSIDSYGNESTFFWLKHYEEYLLSYNEIDYFTYTEIPSFLKSAPYFFLGSFIQMNETACYDNHPECITAFFFATDFHKVIKYNEMIPAVRDWRRIAAKYSDYRVYPYSEHASFVDQTITIESTLVWSSLAVLFCTATICFIFIPNVASIGCAVYSVFSISFGIFGILSHFGVDLDPITMAAFLMAIGFSVDYMAHISCHYYKSKSKVCFNKLKI</sequence>
<keyword evidence="6" id="KW-0325">Glycoprotein</keyword>
<keyword evidence="4 7" id="KW-1133">Transmembrane helix</keyword>
<dbReference type="InterPro" id="IPR051697">
    <property type="entry name" value="Patched_domain-protein"/>
</dbReference>
<keyword evidence="10" id="KW-1185">Reference proteome</keyword>
<gene>
    <name evidence="9" type="ORF">TCLT_LOCUS10353</name>
</gene>